<dbReference type="GeneID" id="56905699"/>
<organism evidence="3 4">
    <name type="scientific">Gluconobacter oxydans DSM 3504</name>
    <dbReference type="NCBI Taxonomy" id="1288313"/>
    <lineage>
        <taxon>Bacteria</taxon>
        <taxon>Pseudomonadati</taxon>
        <taxon>Pseudomonadota</taxon>
        <taxon>Alphaproteobacteria</taxon>
        <taxon>Acetobacterales</taxon>
        <taxon>Acetobacteraceae</taxon>
        <taxon>Gluconobacter</taxon>
    </lineage>
</organism>
<dbReference type="Proteomes" id="UP000031656">
    <property type="component" value="Chromosome"/>
</dbReference>
<comment type="similarity">
    <text evidence="1">Belongs to the pseudomonas-type ThrB family.</text>
</comment>
<name>A0A067Z2W2_GLUOY</name>
<evidence type="ECO:0000259" key="2">
    <source>
        <dbReference type="Pfam" id="PF01636"/>
    </source>
</evidence>
<dbReference type="RefSeq" id="WP_041111743.1">
    <property type="nucleotide sequence ID" value="NZ_CP004373.1"/>
</dbReference>
<dbReference type="GO" id="GO:0009088">
    <property type="term" value="P:threonine biosynthetic process"/>
    <property type="evidence" value="ECO:0007669"/>
    <property type="project" value="TreeGrafter"/>
</dbReference>
<accession>A0A067Z2W2</accession>
<feature type="domain" description="Aminoglycoside phosphotransferase" evidence="2">
    <location>
        <begin position="59"/>
        <end position="301"/>
    </location>
</feature>
<dbReference type="HOGENOM" id="CLU_060540_0_0_5"/>
<dbReference type="PANTHER" id="PTHR21064">
    <property type="entry name" value="AMINOGLYCOSIDE PHOSPHOTRANSFERASE DOMAIN-CONTAINING PROTEIN-RELATED"/>
    <property type="match status" value="1"/>
</dbReference>
<dbReference type="AlphaFoldDB" id="A0A067Z2W2"/>
<reference evidence="3 4" key="1">
    <citation type="journal article" date="2015" name="Appl. Microbiol. Biotechnol.">
        <title>The consequence of an additional NADH dehydrogenase paralog on the growth of Gluconobacter oxydans DSM3504.</title>
        <authorList>
            <person name="Kostner D."/>
            <person name="Luchterhand B."/>
            <person name="Junker A."/>
            <person name="Volland S."/>
            <person name="Daniel R."/>
            <person name="Buchs J."/>
            <person name="Liebl W."/>
            <person name="Ehrenreich A."/>
        </authorList>
    </citation>
    <scope>NUCLEOTIDE SEQUENCE [LARGE SCALE GENOMIC DNA]</scope>
    <source>
        <strain evidence="3">DSM 3504</strain>
    </source>
</reference>
<dbReference type="EMBL" id="CP004373">
    <property type="protein sequence ID" value="AHK71366.1"/>
    <property type="molecule type" value="Genomic_DNA"/>
</dbReference>
<dbReference type="InterPro" id="IPR050249">
    <property type="entry name" value="Pseudomonas-type_ThrB"/>
</dbReference>
<dbReference type="PANTHER" id="PTHR21064:SF6">
    <property type="entry name" value="AMINOGLYCOSIDE PHOSPHOTRANSFERASE DOMAIN-CONTAINING PROTEIN"/>
    <property type="match status" value="1"/>
</dbReference>
<keyword evidence="3" id="KW-0808">Transferase</keyword>
<gene>
    <name evidence="3" type="ORF">GLS_c14780</name>
</gene>
<protein>
    <submittedName>
        <fullName evidence="3">Putative aminoglycoside phosphotransferase</fullName>
    </submittedName>
</protein>
<proteinExistence type="inferred from homology"/>
<evidence type="ECO:0000256" key="1">
    <source>
        <dbReference type="ARBA" id="ARBA00038240"/>
    </source>
</evidence>
<dbReference type="GO" id="GO:0004413">
    <property type="term" value="F:homoserine kinase activity"/>
    <property type="evidence" value="ECO:0007669"/>
    <property type="project" value="TreeGrafter"/>
</dbReference>
<dbReference type="Pfam" id="PF01636">
    <property type="entry name" value="APH"/>
    <property type="match status" value="1"/>
</dbReference>
<evidence type="ECO:0000313" key="3">
    <source>
        <dbReference type="EMBL" id="AHK71366.1"/>
    </source>
</evidence>
<dbReference type="Gene3D" id="3.90.1200.10">
    <property type="match status" value="1"/>
</dbReference>
<dbReference type="KEGG" id="goy:GLS_c14780"/>
<evidence type="ECO:0000313" key="4">
    <source>
        <dbReference type="Proteomes" id="UP000031656"/>
    </source>
</evidence>
<dbReference type="InterPro" id="IPR011009">
    <property type="entry name" value="Kinase-like_dom_sf"/>
</dbReference>
<dbReference type="SUPFAM" id="SSF56112">
    <property type="entry name" value="Protein kinase-like (PK-like)"/>
    <property type="match status" value="1"/>
</dbReference>
<sequence>MAEASGQFGVNGPENKRDWPALSDAEACEVLSHFPLPAPARQVVWHGRRPFSSTGVVSLEDGSRVFVKRHDHCLRDATALGEEHRFIAHLAEQGVPVGQTWRTKTGQAALDLDRSAYEVFSIMPGHDLYETVQSWEPFHNIRHAFSGGMHLGQLHEAARSFDAPARPSRRPLLSTFEVVTSPDLMAGLERWIPQQAGLIEALTRHPWREDIPAALLPFHERLKPHLGTIQPRWGHGDWHPSNLFWSGTGADAQVCGILDFGMSDRTCAAYDLAVAIERTAIAWLEPQNDCSVIHERLEAFLSGYLAQYALSREERRLVPLFLPLVHVEYALSEVAYYETLVHDRAGVKAAYTDYLLGHAHWFASPSGQQFLRWLTRTLQAPSCP</sequence>
<dbReference type="InterPro" id="IPR002575">
    <property type="entry name" value="Aminoglycoside_PTrfase"/>
</dbReference>